<dbReference type="PATRIC" id="fig|1544413.3.peg.1175"/>
<proteinExistence type="predicted"/>
<dbReference type="Gene3D" id="1.10.1220.10">
    <property type="entry name" value="Met repressor-like"/>
    <property type="match status" value="1"/>
</dbReference>
<gene>
    <name evidence="1" type="primary">vapB2</name>
    <name evidence="1" type="ORF">Clow_01167</name>
</gene>
<protein>
    <submittedName>
        <fullName evidence="1">Antitoxin VapB2</fullName>
    </submittedName>
</protein>
<dbReference type="GO" id="GO:0006355">
    <property type="term" value="P:regulation of DNA-templated transcription"/>
    <property type="evidence" value="ECO:0007669"/>
    <property type="project" value="InterPro"/>
</dbReference>
<evidence type="ECO:0000313" key="1">
    <source>
        <dbReference type="EMBL" id="KQB86248.1"/>
    </source>
</evidence>
<name>A0A0Q0UJ44_9CORY</name>
<comment type="caution">
    <text evidence="1">The sequence shown here is derived from an EMBL/GenBank/DDBJ whole genome shotgun (WGS) entry which is preliminary data.</text>
</comment>
<reference evidence="1 2" key="1">
    <citation type="submission" date="2015-10" db="EMBL/GenBank/DDBJ databases">
        <title>Corynebacteirum lowii and Corynebacterium oculi species nova, derived from human clinical disease and and emended description of Corynebacterium mastiditis.</title>
        <authorList>
            <person name="Bernard K."/>
            <person name="Pacheco A.L."/>
            <person name="Mcdougall C."/>
            <person name="Burtx T."/>
            <person name="Weibe D."/>
            <person name="Tyler S."/>
            <person name="Olson A.B."/>
            <person name="Cnockaert M."/>
            <person name="Eguchi H."/>
            <person name="Kuwahara T."/>
            <person name="Nakayama-Imaohji H."/>
            <person name="Boudewijins M."/>
            <person name="Van Hoecke F."/>
            <person name="Bernier A.-M."/>
            <person name="Vandamme P."/>
        </authorList>
    </citation>
    <scope>NUCLEOTIDE SEQUENCE [LARGE SCALE GENOMIC DNA]</scope>
    <source>
        <strain evidence="1 2">NML 130206</strain>
    </source>
</reference>
<organism evidence="1 2">
    <name type="scientific">Corynebacterium lowii</name>
    <dbReference type="NCBI Taxonomy" id="1544413"/>
    <lineage>
        <taxon>Bacteria</taxon>
        <taxon>Bacillati</taxon>
        <taxon>Actinomycetota</taxon>
        <taxon>Actinomycetes</taxon>
        <taxon>Mycobacteriales</taxon>
        <taxon>Corynebacteriaceae</taxon>
        <taxon>Corynebacterium</taxon>
    </lineage>
</organism>
<dbReference type="Proteomes" id="UP000050488">
    <property type="component" value="Unassembled WGS sequence"/>
</dbReference>
<dbReference type="AlphaFoldDB" id="A0A0Q0UJ44"/>
<dbReference type="EMBL" id="LKEV01000003">
    <property type="protein sequence ID" value="KQB86248.1"/>
    <property type="molecule type" value="Genomic_DNA"/>
</dbReference>
<keyword evidence="2" id="KW-1185">Reference proteome</keyword>
<sequence length="70" mass="7708">MTNVLTRGLRESTVKGIDTEAAALGLSRNESLRRKLEGDSPEKLRLRRTSIGVAPGKIFADPEVMANAWR</sequence>
<accession>A0A0Q0UJ44</accession>
<evidence type="ECO:0000313" key="2">
    <source>
        <dbReference type="Proteomes" id="UP000050488"/>
    </source>
</evidence>
<dbReference type="InterPro" id="IPR013321">
    <property type="entry name" value="Arc_rbn_hlx_hlx"/>
</dbReference>